<keyword evidence="4" id="KW-1185">Reference proteome</keyword>
<evidence type="ECO:0000313" key="3">
    <source>
        <dbReference type="EMBL" id="PJJ84494.1"/>
    </source>
</evidence>
<evidence type="ECO:0000256" key="1">
    <source>
        <dbReference type="SAM" id="MobiDB-lite"/>
    </source>
</evidence>
<feature type="signal peptide" evidence="2">
    <location>
        <begin position="1"/>
        <end position="29"/>
    </location>
</feature>
<reference evidence="3 4" key="1">
    <citation type="submission" date="2017-11" db="EMBL/GenBank/DDBJ databases">
        <title>Genomic Encyclopedia of Archaeal and Bacterial Type Strains, Phase II (KMG-II): From Individual Species to Whole Genera.</title>
        <authorList>
            <person name="Goeker M."/>
        </authorList>
    </citation>
    <scope>NUCLEOTIDE SEQUENCE [LARGE SCALE GENOMIC DNA]</scope>
    <source>
        <strain evidence="3 4">DSM 28175</strain>
    </source>
</reference>
<organism evidence="3 4">
    <name type="scientific">Mucilaginibacter auburnensis</name>
    <dbReference type="NCBI Taxonomy" id="1457233"/>
    <lineage>
        <taxon>Bacteria</taxon>
        <taxon>Pseudomonadati</taxon>
        <taxon>Bacteroidota</taxon>
        <taxon>Sphingobacteriia</taxon>
        <taxon>Sphingobacteriales</taxon>
        <taxon>Sphingobacteriaceae</taxon>
        <taxon>Mucilaginibacter</taxon>
    </lineage>
</organism>
<accession>A0A2H9VUJ4</accession>
<protein>
    <recommendedName>
        <fullName evidence="5">Acetylxylan esterase</fullName>
    </recommendedName>
</protein>
<evidence type="ECO:0000256" key="2">
    <source>
        <dbReference type="SAM" id="SignalP"/>
    </source>
</evidence>
<evidence type="ECO:0000313" key="4">
    <source>
        <dbReference type="Proteomes" id="UP000242687"/>
    </source>
</evidence>
<dbReference type="AlphaFoldDB" id="A0A2H9VUJ4"/>
<feature type="compositionally biased region" description="Gly residues" evidence="1">
    <location>
        <begin position="33"/>
        <end position="55"/>
    </location>
</feature>
<dbReference type="RefSeq" id="WP_157799094.1">
    <property type="nucleotide sequence ID" value="NZ_PGFJ01000001.1"/>
</dbReference>
<evidence type="ECO:0008006" key="5">
    <source>
        <dbReference type="Google" id="ProtNLM"/>
    </source>
</evidence>
<dbReference type="EMBL" id="PGFJ01000001">
    <property type="protein sequence ID" value="PJJ84494.1"/>
    <property type="molecule type" value="Genomic_DNA"/>
</dbReference>
<feature type="chain" id="PRO_5014186146" description="Acetylxylan esterase" evidence="2">
    <location>
        <begin position="30"/>
        <end position="274"/>
    </location>
</feature>
<gene>
    <name evidence="3" type="ORF">CLV57_1507</name>
</gene>
<proteinExistence type="predicted"/>
<dbReference type="Proteomes" id="UP000242687">
    <property type="component" value="Unassembled WGS sequence"/>
</dbReference>
<keyword evidence="2" id="KW-0732">Signal</keyword>
<feature type="region of interest" description="Disordered" evidence="1">
    <location>
        <begin position="33"/>
        <end position="69"/>
    </location>
</feature>
<comment type="caution">
    <text evidence="3">The sequence shown here is derived from an EMBL/GenBank/DDBJ whole genome shotgun (WGS) entry which is preliminary data.</text>
</comment>
<name>A0A2H9VUJ4_9SPHI</name>
<dbReference type="OrthoDB" id="7546304at2"/>
<sequence length="274" mass="29321">MNKKHKHFLPAIAFVVLLGLQLSAVNAFAQGPGQGGPGAGGPGAGGPGGPGGPGGAPRRSNLPPIPLAEDTTHSITKHFTPSTPVKKAPDAKGFIQRWLVLDPVKKNLRGNSSITESYLKTTFSTENFSQDFNAVPKNNSTVTIAGQELQWHALDSKAFNFNLYHFSYATNKPKAGVLFWLVTVINCTEDIKNVRLAAGVNSGGAFWLNGEQVLTIPGDKDIIVDNVVSPLLTLKKGKNIVRAAILNGQGMCNFVARFIDEKGQPVKNYTLSYE</sequence>